<gene>
    <name evidence="1" type="ORF">GCM10022236_38270</name>
</gene>
<dbReference type="SUPFAM" id="SSF81296">
    <property type="entry name" value="E set domains"/>
    <property type="match status" value="1"/>
</dbReference>
<comment type="caution">
    <text evidence="1">The sequence shown here is derived from an EMBL/GenBank/DDBJ whole genome shotgun (WGS) entry which is preliminary data.</text>
</comment>
<sequence length="92" mass="9768">MALRITTDGTRTKIQFVIPDDVHTGPVSAVGTFNDWKPGAHKLVKRSNGTRSVSVAVPAGETVAFRYLGEGGVWFDDPDADAITPEGSLVKA</sequence>
<accession>A0ABP7AGK2</accession>
<dbReference type="Proteomes" id="UP001501490">
    <property type="component" value="Unassembled WGS sequence"/>
</dbReference>
<protein>
    <submittedName>
        <fullName evidence="1">Isoamylase</fullName>
    </submittedName>
</protein>
<dbReference type="Gene3D" id="2.60.40.10">
    <property type="entry name" value="Immunoglobulins"/>
    <property type="match status" value="1"/>
</dbReference>
<dbReference type="EMBL" id="BAABAB010000029">
    <property type="protein sequence ID" value="GAA3632075.1"/>
    <property type="molecule type" value="Genomic_DNA"/>
</dbReference>
<dbReference type="InterPro" id="IPR014756">
    <property type="entry name" value="Ig_E-set"/>
</dbReference>
<reference evidence="2" key="1">
    <citation type="journal article" date="2019" name="Int. J. Syst. Evol. Microbiol.">
        <title>The Global Catalogue of Microorganisms (GCM) 10K type strain sequencing project: providing services to taxonomists for standard genome sequencing and annotation.</title>
        <authorList>
            <consortium name="The Broad Institute Genomics Platform"/>
            <consortium name="The Broad Institute Genome Sequencing Center for Infectious Disease"/>
            <person name="Wu L."/>
            <person name="Ma J."/>
        </authorList>
    </citation>
    <scope>NUCLEOTIDE SEQUENCE [LARGE SCALE GENOMIC DNA]</scope>
    <source>
        <strain evidence="2">JCM 16929</strain>
    </source>
</reference>
<name>A0ABP7AGK2_9ACTN</name>
<evidence type="ECO:0000313" key="1">
    <source>
        <dbReference type="EMBL" id="GAA3632075.1"/>
    </source>
</evidence>
<dbReference type="CDD" id="cd07184">
    <property type="entry name" value="E_set_Isoamylase_like_N"/>
    <property type="match status" value="1"/>
</dbReference>
<keyword evidence="2" id="KW-1185">Reference proteome</keyword>
<dbReference type="RefSeq" id="WP_344807556.1">
    <property type="nucleotide sequence ID" value="NZ_BAABAB010000029.1"/>
</dbReference>
<organism evidence="1 2">
    <name type="scientific">Microlunatus ginsengisoli</name>
    <dbReference type="NCBI Taxonomy" id="363863"/>
    <lineage>
        <taxon>Bacteria</taxon>
        <taxon>Bacillati</taxon>
        <taxon>Actinomycetota</taxon>
        <taxon>Actinomycetes</taxon>
        <taxon>Propionibacteriales</taxon>
        <taxon>Propionibacteriaceae</taxon>
        <taxon>Microlunatus</taxon>
    </lineage>
</organism>
<dbReference type="InterPro" id="IPR013783">
    <property type="entry name" value="Ig-like_fold"/>
</dbReference>
<proteinExistence type="predicted"/>
<evidence type="ECO:0000313" key="2">
    <source>
        <dbReference type="Proteomes" id="UP001501490"/>
    </source>
</evidence>